<proteinExistence type="predicted"/>
<accession>A0A9P7ADH6</accession>
<evidence type="ECO:0000313" key="3">
    <source>
        <dbReference type="Proteomes" id="UP000719766"/>
    </source>
</evidence>
<gene>
    <name evidence="2" type="ORF">HD556DRAFT_1434508</name>
</gene>
<keyword evidence="3" id="KW-1185">Reference proteome</keyword>
<dbReference type="InterPro" id="IPR011990">
    <property type="entry name" value="TPR-like_helical_dom_sf"/>
</dbReference>
<dbReference type="PANTHER" id="PTHR19959:SF119">
    <property type="entry name" value="FUNGAL LIPASE-LIKE DOMAIN-CONTAINING PROTEIN"/>
    <property type="match status" value="1"/>
</dbReference>
<dbReference type="AlphaFoldDB" id="A0A9P7ADH6"/>
<comment type="caution">
    <text evidence="2">The sequence shown here is derived from an EMBL/GenBank/DDBJ whole genome shotgun (WGS) entry which is preliminary data.</text>
</comment>
<protein>
    <submittedName>
        <fullName evidence="2">CHAT domain-containing protein</fullName>
    </submittedName>
</protein>
<reference evidence="2" key="1">
    <citation type="journal article" date="2020" name="New Phytol.">
        <title>Comparative genomics reveals dynamic genome evolution in host specialist ectomycorrhizal fungi.</title>
        <authorList>
            <person name="Lofgren L.A."/>
            <person name="Nguyen N.H."/>
            <person name="Vilgalys R."/>
            <person name="Ruytinx J."/>
            <person name="Liao H.L."/>
            <person name="Branco S."/>
            <person name="Kuo A."/>
            <person name="LaButti K."/>
            <person name="Lipzen A."/>
            <person name="Andreopoulos W."/>
            <person name="Pangilinan J."/>
            <person name="Riley R."/>
            <person name="Hundley H."/>
            <person name="Na H."/>
            <person name="Barry K."/>
            <person name="Grigoriev I.V."/>
            <person name="Stajich J.E."/>
            <person name="Kennedy P.G."/>
        </authorList>
    </citation>
    <scope>NUCLEOTIDE SEQUENCE</scope>
    <source>
        <strain evidence="2">S12</strain>
    </source>
</reference>
<dbReference type="Pfam" id="PF12770">
    <property type="entry name" value="CHAT"/>
    <property type="match status" value="1"/>
</dbReference>
<organism evidence="2 3">
    <name type="scientific">Suillus plorans</name>
    <dbReference type="NCBI Taxonomy" id="116603"/>
    <lineage>
        <taxon>Eukaryota</taxon>
        <taxon>Fungi</taxon>
        <taxon>Dikarya</taxon>
        <taxon>Basidiomycota</taxon>
        <taxon>Agaricomycotina</taxon>
        <taxon>Agaricomycetes</taxon>
        <taxon>Agaricomycetidae</taxon>
        <taxon>Boletales</taxon>
        <taxon>Suillineae</taxon>
        <taxon>Suillaceae</taxon>
        <taxon>Suillus</taxon>
    </lineage>
</organism>
<dbReference type="RefSeq" id="XP_041154497.1">
    <property type="nucleotide sequence ID" value="XM_041305332.1"/>
</dbReference>
<dbReference type="OrthoDB" id="9991317at2759"/>
<dbReference type="PANTHER" id="PTHR19959">
    <property type="entry name" value="KINESIN LIGHT CHAIN"/>
    <property type="match status" value="1"/>
</dbReference>
<dbReference type="SUPFAM" id="SSF81901">
    <property type="entry name" value="HCP-like"/>
    <property type="match status" value="1"/>
</dbReference>
<evidence type="ECO:0000259" key="1">
    <source>
        <dbReference type="Pfam" id="PF12770"/>
    </source>
</evidence>
<evidence type="ECO:0000313" key="2">
    <source>
        <dbReference type="EMBL" id="KAG1787124.1"/>
    </source>
</evidence>
<dbReference type="InterPro" id="IPR024983">
    <property type="entry name" value="CHAT_dom"/>
</dbReference>
<feature type="domain" description="CHAT" evidence="1">
    <location>
        <begin position="780"/>
        <end position="1045"/>
    </location>
</feature>
<dbReference type="GeneID" id="64599096"/>
<name>A0A9P7ADH6_9AGAM</name>
<dbReference type="EMBL" id="JABBWE010000083">
    <property type="protein sequence ID" value="KAG1787124.1"/>
    <property type="molecule type" value="Genomic_DNA"/>
</dbReference>
<dbReference type="Proteomes" id="UP000719766">
    <property type="component" value="Unassembled WGS sequence"/>
</dbReference>
<dbReference type="Gene3D" id="1.25.40.10">
    <property type="entry name" value="Tetratricopeptide repeat domain"/>
    <property type="match status" value="4"/>
</dbReference>
<sequence>MEALALLTDAGHSLLARYRRTQNSGDIEQSIKHFERALNLCPMDHPYHPAALFNLATAKFVSCQADGRYLDLDILISHFQKALELRATDHPDRSATQLHLAIALLSRIEPGALDEVISLHYDALGFYNTGNASQGQLLGNLSLMLATRFQRRGNDEDLDQAIALNREVLALHPVGHTDRYMSLSNLAHRGNDEDLDEAIALQREALALCQVGHTDRSGLLNNLAHRGNDEDLDQTIALHREALALHPVGHTYRSGSLNNLALQLSSHFKHRGNDEDLDQAIALHREALALRPVGHIDRSMSLNNLALQLSSRFKHRGNDKDLDEAIALHREALALRPVSHTDRSMSLNDLALQLSSRFQHQGNDEDLDEAISLHREALTLRPVGHTDRSISLNNLALQLSSRSQHRGNDEDLDEAIALHREALALHPVGHTDRSSSLNNLAIQLSYRFQHRGNDKDLDQAIALQREALALLPVGHTDRSSSLNNLAIQLSSRFEHRGNDEDLDEAIALHREALALLPVGHTDRSGSLNNLANHLSSRFQNRGNDEDLNEACRHRLLSRLRRSLRWVRHASEHSHGTQLEAYVTSMQLLDAYMSVTASVSSRHDVMKEFPSTLAVDAASCALRSGDARRAIELLEQGRTIIWTQMARLRTPLDSLETCGDHAVTLMKKFRDLSSLLNKPPASHSEGASRVVVEAEETRYRRLVEEWNGTVEEIRKIEGFSRFLLPPLSSCDAIIIPHEQDPTSIQLPTNLEKLIELVLRFREAVDKDPDPDGKQRALMGALTELWDIVVQPVVENLGRIVRQGSRIWWCPTSIFNFLPLHAAGRYKKDGGSLSRLYISSYTPSLTALIKARASHDRSPLVPFVAIGQNHPAGALFTLDAVEPELELVRRLMPPPPTVSFSKITSVDATKSTALRALQDNTWFHLACHGTQRFDEPFQSAFLMQDQPLSLLDIAQMDMSRHQFAFLSACETAVGDFRTPDEVIHLAAGLQFAGVKSVVGTLWKVDDSTVQRFVEKFYKNLCGDGTMDSKRAAQALHRAVQSLASDRVIQVPLAQRIVFVHIGI</sequence>
<dbReference type="Pfam" id="PF13374">
    <property type="entry name" value="TPR_10"/>
    <property type="match status" value="1"/>
</dbReference>